<evidence type="ECO:0000256" key="2">
    <source>
        <dbReference type="ARBA" id="ARBA00012528"/>
    </source>
</evidence>
<dbReference type="Pfam" id="PF00990">
    <property type="entry name" value="GGDEF"/>
    <property type="match status" value="1"/>
</dbReference>
<dbReference type="InterPro" id="IPR050469">
    <property type="entry name" value="Diguanylate_Cyclase"/>
</dbReference>
<dbReference type="PANTHER" id="PTHR45138:SF9">
    <property type="entry name" value="DIGUANYLATE CYCLASE DGCM-RELATED"/>
    <property type="match status" value="1"/>
</dbReference>
<evidence type="ECO:0000256" key="3">
    <source>
        <dbReference type="ARBA" id="ARBA00034247"/>
    </source>
</evidence>
<dbReference type="GO" id="GO:1902201">
    <property type="term" value="P:negative regulation of bacterial-type flagellum-dependent cell motility"/>
    <property type="evidence" value="ECO:0007669"/>
    <property type="project" value="TreeGrafter"/>
</dbReference>
<reference evidence="6" key="2">
    <citation type="submission" date="2020-08" db="EMBL/GenBank/DDBJ databases">
        <authorList>
            <person name="Lai Q."/>
        </authorList>
    </citation>
    <scope>NUCLEOTIDE SEQUENCE</scope>
    <source>
        <strain evidence="6">S27-2</strain>
    </source>
</reference>
<dbReference type="GO" id="GO:0043709">
    <property type="term" value="P:cell adhesion involved in single-species biofilm formation"/>
    <property type="evidence" value="ECO:0007669"/>
    <property type="project" value="TreeGrafter"/>
</dbReference>
<dbReference type="AlphaFoldDB" id="A0A8J6M2U3"/>
<evidence type="ECO:0000256" key="1">
    <source>
        <dbReference type="ARBA" id="ARBA00001946"/>
    </source>
</evidence>
<keyword evidence="4" id="KW-0812">Transmembrane</keyword>
<dbReference type="NCBIfam" id="TIGR00254">
    <property type="entry name" value="GGDEF"/>
    <property type="match status" value="1"/>
</dbReference>
<dbReference type="EC" id="2.7.7.65" evidence="2"/>
<accession>A0A8J6M2U3</accession>
<reference evidence="6" key="1">
    <citation type="journal article" date="2018" name="Int. J. Syst. Evol. Microbiol.">
        <title>Neptunicella marina gen. nov., sp. nov., isolated from surface seawater.</title>
        <authorList>
            <person name="Liu X."/>
            <person name="Lai Q."/>
            <person name="Du Y."/>
            <person name="Zhang X."/>
            <person name="Liu Z."/>
            <person name="Sun F."/>
            <person name="Shao Z."/>
        </authorList>
    </citation>
    <scope>NUCLEOTIDE SEQUENCE</scope>
    <source>
        <strain evidence="6">S27-2</strain>
    </source>
</reference>
<dbReference type="SMART" id="SM00267">
    <property type="entry name" value="GGDEF"/>
    <property type="match status" value="1"/>
</dbReference>
<dbReference type="GO" id="GO:0005886">
    <property type="term" value="C:plasma membrane"/>
    <property type="evidence" value="ECO:0007669"/>
    <property type="project" value="TreeGrafter"/>
</dbReference>
<dbReference type="GO" id="GO:0052621">
    <property type="term" value="F:diguanylate cyclase activity"/>
    <property type="evidence" value="ECO:0007669"/>
    <property type="project" value="UniProtKB-EC"/>
</dbReference>
<keyword evidence="7" id="KW-1185">Reference proteome</keyword>
<evidence type="ECO:0000313" key="7">
    <source>
        <dbReference type="Proteomes" id="UP000601768"/>
    </source>
</evidence>
<dbReference type="InterPro" id="IPR043128">
    <property type="entry name" value="Rev_trsase/Diguanyl_cyclase"/>
</dbReference>
<name>A0A8J6M2U3_9ALTE</name>
<dbReference type="SUPFAM" id="SSF55073">
    <property type="entry name" value="Nucleotide cyclase"/>
    <property type="match status" value="1"/>
</dbReference>
<dbReference type="Gene3D" id="3.30.70.270">
    <property type="match status" value="1"/>
</dbReference>
<evidence type="ECO:0000259" key="5">
    <source>
        <dbReference type="PROSITE" id="PS50887"/>
    </source>
</evidence>
<dbReference type="PROSITE" id="PS50887">
    <property type="entry name" value="GGDEF"/>
    <property type="match status" value="1"/>
</dbReference>
<dbReference type="FunFam" id="3.30.70.270:FF:000001">
    <property type="entry name" value="Diguanylate cyclase domain protein"/>
    <property type="match status" value="1"/>
</dbReference>
<proteinExistence type="predicted"/>
<dbReference type="EMBL" id="JACNEP010000008">
    <property type="protein sequence ID" value="MBC3766522.1"/>
    <property type="molecule type" value="Genomic_DNA"/>
</dbReference>
<evidence type="ECO:0000256" key="4">
    <source>
        <dbReference type="SAM" id="Phobius"/>
    </source>
</evidence>
<sequence>MFSFHTHSALSTTQAKILQANSPIKYCLTSSETSHSFEQYIGELSRKLAIPTQQRIKSQNDDVLDCMLLSPELTAIAPNSFIQQLVIYQDEALAIGIAPSLSPVADILANVANNNVDTDTRFEESHWFFDYFWFWLATFVLVALFLAYRYYTLALHSLMLDSKNFELDLKNKALLDLQEQLRARNKKLEYLSTHDSLTSLANRHFFNETVLKELNRAVRHNSQLSLLLIDMDNFKAINDTYGHSEGDKVLIETAQVLKKQVRSIDIVGRWGGEEFIILLPNTSLKDATMLANRICEAVMEQNITPVQKISCSIGVSRFKDGDSLDTVFIRADKALYEAKALGKNRAESLE</sequence>
<dbReference type="InterPro" id="IPR029787">
    <property type="entry name" value="Nucleotide_cyclase"/>
</dbReference>
<gene>
    <name evidence="6" type="ORF">H8B19_11600</name>
</gene>
<comment type="caution">
    <text evidence="6">The sequence shown here is derived from an EMBL/GenBank/DDBJ whole genome shotgun (WGS) entry which is preliminary data.</text>
</comment>
<dbReference type="Proteomes" id="UP000601768">
    <property type="component" value="Unassembled WGS sequence"/>
</dbReference>
<comment type="cofactor">
    <cofactor evidence="1">
        <name>Mg(2+)</name>
        <dbReference type="ChEBI" id="CHEBI:18420"/>
    </cofactor>
</comment>
<comment type="catalytic activity">
    <reaction evidence="3">
        <text>2 GTP = 3',3'-c-di-GMP + 2 diphosphate</text>
        <dbReference type="Rhea" id="RHEA:24898"/>
        <dbReference type="ChEBI" id="CHEBI:33019"/>
        <dbReference type="ChEBI" id="CHEBI:37565"/>
        <dbReference type="ChEBI" id="CHEBI:58805"/>
        <dbReference type="EC" id="2.7.7.65"/>
    </reaction>
</comment>
<dbReference type="CDD" id="cd01949">
    <property type="entry name" value="GGDEF"/>
    <property type="match status" value="1"/>
</dbReference>
<keyword evidence="4" id="KW-1133">Transmembrane helix</keyword>
<protein>
    <recommendedName>
        <fullName evidence="2">diguanylate cyclase</fullName>
        <ecNumber evidence="2">2.7.7.65</ecNumber>
    </recommendedName>
</protein>
<organism evidence="6 7">
    <name type="scientific">Neptunicella marina</name>
    <dbReference type="NCBI Taxonomy" id="2125989"/>
    <lineage>
        <taxon>Bacteria</taxon>
        <taxon>Pseudomonadati</taxon>
        <taxon>Pseudomonadota</taxon>
        <taxon>Gammaproteobacteria</taxon>
        <taxon>Alteromonadales</taxon>
        <taxon>Alteromonadaceae</taxon>
        <taxon>Neptunicella</taxon>
    </lineage>
</organism>
<dbReference type="InterPro" id="IPR000160">
    <property type="entry name" value="GGDEF_dom"/>
</dbReference>
<feature type="domain" description="GGDEF" evidence="5">
    <location>
        <begin position="222"/>
        <end position="350"/>
    </location>
</feature>
<dbReference type="PANTHER" id="PTHR45138">
    <property type="entry name" value="REGULATORY COMPONENTS OF SENSORY TRANSDUCTION SYSTEM"/>
    <property type="match status" value="1"/>
</dbReference>
<evidence type="ECO:0000313" key="6">
    <source>
        <dbReference type="EMBL" id="MBC3766522.1"/>
    </source>
</evidence>
<keyword evidence="4" id="KW-0472">Membrane</keyword>
<feature type="transmembrane region" description="Helical" evidence="4">
    <location>
        <begin position="132"/>
        <end position="151"/>
    </location>
</feature>